<dbReference type="GO" id="GO:0007163">
    <property type="term" value="P:establishment or maintenance of cell polarity"/>
    <property type="evidence" value="ECO:0007669"/>
    <property type="project" value="TreeGrafter"/>
</dbReference>
<organism evidence="1 2">
    <name type="scientific">Hydnum rufescens UP504</name>
    <dbReference type="NCBI Taxonomy" id="1448309"/>
    <lineage>
        <taxon>Eukaryota</taxon>
        <taxon>Fungi</taxon>
        <taxon>Dikarya</taxon>
        <taxon>Basidiomycota</taxon>
        <taxon>Agaricomycotina</taxon>
        <taxon>Agaricomycetes</taxon>
        <taxon>Cantharellales</taxon>
        <taxon>Hydnaceae</taxon>
        <taxon>Hydnum</taxon>
    </lineage>
</organism>
<evidence type="ECO:0000313" key="2">
    <source>
        <dbReference type="Proteomes" id="UP000886523"/>
    </source>
</evidence>
<dbReference type="GO" id="GO:0006511">
    <property type="term" value="P:ubiquitin-dependent protein catabolic process"/>
    <property type="evidence" value="ECO:0007669"/>
    <property type="project" value="TreeGrafter"/>
</dbReference>
<dbReference type="PANTHER" id="PTHR47442">
    <property type="entry name" value="MYND-TYPE ZINC FINGER PROTEIN MUB1"/>
    <property type="match status" value="1"/>
</dbReference>
<keyword evidence="2" id="KW-1185">Reference proteome</keyword>
<dbReference type="InterPro" id="IPR051664">
    <property type="entry name" value="MYND-type_zinc_finger"/>
</dbReference>
<dbReference type="GO" id="GO:1990304">
    <property type="term" value="C:MUB1-RAD6-UBR2 ubiquitin ligase complex"/>
    <property type="evidence" value="ECO:0007669"/>
    <property type="project" value="TreeGrafter"/>
</dbReference>
<feature type="non-terminal residue" evidence="1">
    <location>
        <position position="82"/>
    </location>
</feature>
<proteinExistence type="predicted"/>
<dbReference type="OrthoDB" id="5594178at2759"/>
<dbReference type="AlphaFoldDB" id="A0A9P6AEZ6"/>
<protein>
    <submittedName>
        <fullName evidence="1">Uncharacterized protein</fullName>
    </submittedName>
</protein>
<accession>A0A9P6AEZ6</accession>
<comment type="caution">
    <text evidence="1">The sequence shown here is derived from an EMBL/GenBank/DDBJ whole genome shotgun (WGS) entry which is preliminary data.</text>
</comment>
<name>A0A9P6AEZ6_9AGAM</name>
<dbReference type="Proteomes" id="UP000886523">
    <property type="component" value="Unassembled WGS sequence"/>
</dbReference>
<reference evidence="1" key="1">
    <citation type="journal article" date="2020" name="Nat. Commun.">
        <title>Large-scale genome sequencing of mycorrhizal fungi provides insights into the early evolution of symbiotic traits.</title>
        <authorList>
            <person name="Miyauchi S."/>
            <person name="Kiss E."/>
            <person name="Kuo A."/>
            <person name="Drula E."/>
            <person name="Kohler A."/>
            <person name="Sanchez-Garcia M."/>
            <person name="Morin E."/>
            <person name="Andreopoulos B."/>
            <person name="Barry K.W."/>
            <person name="Bonito G."/>
            <person name="Buee M."/>
            <person name="Carver A."/>
            <person name="Chen C."/>
            <person name="Cichocki N."/>
            <person name="Clum A."/>
            <person name="Culley D."/>
            <person name="Crous P.W."/>
            <person name="Fauchery L."/>
            <person name="Girlanda M."/>
            <person name="Hayes R.D."/>
            <person name="Keri Z."/>
            <person name="LaButti K."/>
            <person name="Lipzen A."/>
            <person name="Lombard V."/>
            <person name="Magnuson J."/>
            <person name="Maillard F."/>
            <person name="Murat C."/>
            <person name="Nolan M."/>
            <person name="Ohm R.A."/>
            <person name="Pangilinan J."/>
            <person name="Pereira M.F."/>
            <person name="Perotto S."/>
            <person name="Peter M."/>
            <person name="Pfister S."/>
            <person name="Riley R."/>
            <person name="Sitrit Y."/>
            <person name="Stielow J.B."/>
            <person name="Szollosi G."/>
            <person name="Zifcakova L."/>
            <person name="Stursova M."/>
            <person name="Spatafora J.W."/>
            <person name="Tedersoo L."/>
            <person name="Vaario L.M."/>
            <person name="Yamada A."/>
            <person name="Yan M."/>
            <person name="Wang P."/>
            <person name="Xu J."/>
            <person name="Bruns T."/>
            <person name="Baldrian P."/>
            <person name="Vilgalys R."/>
            <person name="Dunand C."/>
            <person name="Henrissat B."/>
            <person name="Grigoriev I.V."/>
            <person name="Hibbett D."/>
            <person name="Nagy L.G."/>
            <person name="Martin F.M."/>
        </authorList>
    </citation>
    <scope>NUCLEOTIDE SEQUENCE</scope>
    <source>
        <strain evidence="1">UP504</strain>
    </source>
</reference>
<evidence type="ECO:0000313" key="1">
    <source>
        <dbReference type="EMBL" id="KAF9504695.1"/>
    </source>
</evidence>
<sequence length="82" mass="9611">LRSSMNIFSLIERFTFRPSPSELQLPCLPNEIQYWGGVIMHNACCKDEGQGGIRQCTNMTYGKWEKTPCKFAKCWRCRKVKY</sequence>
<feature type="non-terminal residue" evidence="1">
    <location>
        <position position="1"/>
    </location>
</feature>
<gene>
    <name evidence="1" type="ORF">BS47DRAFT_1248928</name>
</gene>
<dbReference type="PANTHER" id="PTHR47442:SF1">
    <property type="entry name" value="MYND-TYPE ZINC FINGER PROTEIN MUB1"/>
    <property type="match status" value="1"/>
</dbReference>
<dbReference type="EMBL" id="MU129203">
    <property type="protein sequence ID" value="KAF9504695.1"/>
    <property type="molecule type" value="Genomic_DNA"/>
</dbReference>